<dbReference type="OMA" id="KWGQIGA"/>
<dbReference type="EMBL" id="CP022388">
    <property type="protein sequence ID" value="ATA92815.1"/>
    <property type="molecule type" value="Genomic_DNA"/>
</dbReference>
<evidence type="ECO:0000313" key="2">
    <source>
        <dbReference type="EMBL" id="ATA92815.1"/>
    </source>
</evidence>
<reference evidence="3" key="1">
    <citation type="submission" date="2017-06" db="EMBL/GenBank/DDBJ databases">
        <title>Capnocytophaga spp. assemblies.</title>
        <authorList>
            <person name="Gulvik C.A."/>
        </authorList>
    </citation>
    <scope>NUCLEOTIDE SEQUENCE [LARGE SCALE GENOMIC DNA]</scope>
    <source>
        <strain evidence="3">H5594</strain>
    </source>
</reference>
<gene>
    <name evidence="2" type="ORF">CGC56_07825</name>
</gene>
<proteinExistence type="predicted"/>
<feature type="transmembrane region" description="Helical" evidence="1">
    <location>
        <begin position="99"/>
        <end position="122"/>
    </location>
</feature>
<dbReference type="PROSITE" id="PS51257">
    <property type="entry name" value="PROKAR_LIPOPROTEIN"/>
    <property type="match status" value="1"/>
</dbReference>
<keyword evidence="1" id="KW-1133">Transmembrane helix</keyword>
<dbReference type="PANTHER" id="PTHR39165">
    <property type="entry name" value="IG HYPOTHETICAL 17883"/>
    <property type="match status" value="1"/>
</dbReference>
<evidence type="ECO:0000313" key="3">
    <source>
        <dbReference type="Proteomes" id="UP000243136"/>
    </source>
</evidence>
<accession>A0A250G7T7</accession>
<dbReference type="PANTHER" id="PTHR39165:SF1">
    <property type="entry name" value="DUF456 DOMAIN-CONTAINING PROTEIN"/>
    <property type="match status" value="1"/>
</dbReference>
<protein>
    <submittedName>
        <fullName evidence="2">DUF456 domain-containing protein</fullName>
    </submittedName>
</protein>
<dbReference type="Proteomes" id="UP000243136">
    <property type="component" value="Chromosome"/>
</dbReference>
<keyword evidence="1" id="KW-0472">Membrane</keyword>
<dbReference type="InterPro" id="IPR007403">
    <property type="entry name" value="DUF456"/>
</dbReference>
<keyword evidence="1" id="KW-0812">Transmembrane</keyword>
<feature type="transmembrane region" description="Helical" evidence="1">
    <location>
        <begin position="12"/>
        <end position="37"/>
    </location>
</feature>
<dbReference type="Pfam" id="PF04306">
    <property type="entry name" value="DUF456"/>
    <property type="match status" value="1"/>
</dbReference>
<organism evidence="2 3">
    <name type="scientific">Capnocytophaga canimorsus</name>
    <dbReference type="NCBI Taxonomy" id="28188"/>
    <lineage>
        <taxon>Bacteria</taxon>
        <taxon>Pseudomonadati</taxon>
        <taxon>Bacteroidota</taxon>
        <taxon>Flavobacteriia</taxon>
        <taxon>Flavobacteriales</taxon>
        <taxon>Flavobacteriaceae</taxon>
        <taxon>Capnocytophaga</taxon>
    </lineage>
</organism>
<evidence type="ECO:0000256" key="1">
    <source>
        <dbReference type="SAM" id="Phobius"/>
    </source>
</evidence>
<feature type="transmembrane region" description="Helical" evidence="1">
    <location>
        <begin position="142"/>
        <end position="167"/>
    </location>
</feature>
<feature type="transmembrane region" description="Helical" evidence="1">
    <location>
        <begin position="57"/>
        <end position="79"/>
    </location>
</feature>
<name>A0A250G7T7_9FLAO</name>
<sequence>MLSIGNKYILVMDYILIILGFLCLLLGFIGCIAPGFPGIPLSWLGLLLTYMAPTVQINYYLLIITFVVALVISVADFLIPGMGAKRFGGSKYGIWGANLGIVVGLFFPPWGILIGPFAGALVGELLYDFSDTSRAFKASAGAFLGFLAGTFIKIVTALSFTLLYLYIVIKWIINML</sequence>
<dbReference type="AlphaFoldDB" id="A0A250G7T7"/>